<evidence type="ECO:0000313" key="1">
    <source>
        <dbReference type="EMBL" id="NHO65248.1"/>
    </source>
</evidence>
<dbReference type="Gene3D" id="3.40.50.2000">
    <property type="entry name" value="Glycogen Phosphorylase B"/>
    <property type="match status" value="1"/>
</dbReference>
<reference evidence="1" key="1">
    <citation type="submission" date="2020-03" db="EMBL/GenBank/DDBJ databases">
        <authorList>
            <person name="Guo F."/>
        </authorList>
    </citation>
    <scope>NUCLEOTIDE SEQUENCE</scope>
    <source>
        <strain evidence="1">JCM 30134</strain>
    </source>
</reference>
<dbReference type="InterPro" id="IPR005262">
    <property type="entry name" value="MJ1255-like"/>
</dbReference>
<accession>A0A9E5JTF1</accession>
<comment type="caution">
    <text evidence="1">The sequence shown here is derived from an EMBL/GenBank/DDBJ whole genome shotgun (WGS) entry which is preliminary data.</text>
</comment>
<dbReference type="Pfam" id="PF13528">
    <property type="entry name" value="Glyco_trans_1_3"/>
    <property type="match status" value="2"/>
</dbReference>
<dbReference type="AlphaFoldDB" id="A0A9E5JTF1"/>
<sequence length="394" mass="43685">MKLFYGVQGTGNGHISRARAMAKHLRASHVDVDYLFSGRPRADYFDMNIFGDWQCLDGLSFATHQGKIRPIETARRNNFLQLFRDIRQLDLSAYDLVICDFEPVTAWAAKLQGRPCITLGHQYAFQHAVPVAGASWLSKAIIKHFAPGQQQLGLHWHHFDQPILPPIVDLPVENSDRPDAGFNGAVVTQEPEQPSHGQRPQSILVYLGFEAPAQVIPLLQKMTHAHFVYYGEFSAASEQGNVSLRPLSVTGFKRDLHQSSGVICNAGFELTSEALSLGKRVLVKPLQGQMEQLSNALALETLELGSSMEQLSEIKIREWLNSPAKPACRYPDVAKAIVEWLTTPQREPIESLSQRLWSQSSVTGHHQVGPENVSMESEIKLGATPGNGLTPHSC</sequence>
<dbReference type="NCBIfam" id="TIGR00661">
    <property type="entry name" value="MJ1255"/>
    <property type="match status" value="1"/>
</dbReference>
<organism evidence="1 2">
    <name type="scientific">Pseudomaricurvus hydrocarbonicus</name>
    <dbReference type="NCBI Taxonomy" id="1470433"/>
    <lineage>
        <taxon>Bacteria</taxon>
        <taxon>Pseudomonadati</taxon>
        <taxon>Pseudomonadota</taxon>
        <taxon>Gammaproteobacteria</taxon>
        <taxon>Cellvibrionales</taxon>
        <taxon>Cellvibrionaceae</taxon>
        <taxon>Pseudomaricurvus</taxon>
    </lineage>
</organism>
<proteinExistence type="predicted"/>
<protein>
    <submittedName>
        <fullName evidence="1">Glycosyltransferase</fullName>
    </submittedName>
</protein>
<keyword evidence="2" id="KW-1185">Reference proteome</keyword>
<dbReference type="Proteomes" id="UP000787472">
    <property type="component" value="Unassembled WGS sequence"/>
</dbReference>
<evidence type="ECO:0000313" key="2">
    <source>
        <dbReference type="Proteomes" id="UP000787472"/>
    </source>
</evidence>
<gene>
    <name evidence="1" type="ORF">G8770_06800</name>
</gene>
<dbReference type="RefSeq" id="WP_167183769.1">
    <property type="nucleotide sequence ID" value="NZ_JAAONZ010000004.1"/>
</dbReference>
<name>A0A9E5JTF1_9GAMM</name>
<dbReference type="SUPFAM" id="SSF53756">
    <property type="entry name" value="UDP-Glycosyltransferase/glycogen phosphorylase"/>
    <property type="match status" value="1"/>
</dbReference>
<dbReference type="EMBL" id="JAAONZ010000004">
    <property type="protein sequence ID" value="NHO65248.1"/>
    <property type="molecule type" value="Genomic_DNA"/>
</dbReference>